<dbReference type="PRINTS" id="PR00080">
    <property type="entry name" value="SDRFAMILY"/>
</dbReference>
<dbReference type="GO" id="GO:0032787">
    <property type="term" value="P:monocarboxylic acid metabolic process"/>
    <property type="evidence" value="ECO:0007669"/>
    <property type="project" value="UniProtKB-ARBA"/>
</dbReference>
<dbReference type="NCBIfam" id="NF005559">
    <property type="entry name" value="PRK07231.1"/>
    <property type="match status" value="1"/>
</dbReference>
<gene>
    <name evidence="2" type="ORF">DPM35_27015</name>
</gene>
<reference evidence="2 3" key="2">
    <citation type="submission" date="2018-07" db="EMBL/GenBank/DDBJ databases">
        <title>Diversity of Mesorhizobium strains in Brazil.</title>
        <authorList>
            <person name="Helene L.C.F."/>
            <person name="Dall'Agnol R."/>
            <person name="Delamuta J.R.M."/>
            <person name="Hungria M."/>
        </authorList>
    </citation>
    <scope>NUCLEOTIDE SEQUENCE [LARGE SCALE GENOMIC DNA]</scope>
    <source>
        <strain evidence="2 3">CNPSo 3140</strain>
    </source>
</reference>
<dbReference type="PRINTS" id="PR00081">
    <property type="entry name" value="GDHRDH"/>
</dbReference>
<dbReference type="CDD" id="cd05233">
    <property type="entry name" value="SDR_c"/>
    <property type="match status" value="1"/>
</dbReference>
<proteinExistence type="inferred from homology"/>
<dbReference type="Pfam" id="PF13561">
    <property type="entry name" value="adh_short_C2"/>
    <property type="match status" value="1"/>
</dbReference>
<dbReference type="PROSITE" id="PS00061">
    <property type="entry name" value="ADH_SHORT"/>
    <property type="match status" value="1"/>
</dbReference>
<dbReference type="OrthoDB" id="9792355at2"/>
<dbReference type="PANTHER" id="PTHR42879">
    <property type="entry name" value="3-OXOACYL-(ACYL-CARRIER-PROTEIN) REDUCTASE"/>
    <property type="match status" value="1"/>
</dbReference>
<sequence>MADRLAGKIAIITGGGRGIGAGITQRFAAEGAKVAIVQRNAPTETMLNERVIYVKADLANSREIGSAVEAVVERFGGLDILVNNAGIMFEKTVDEMTEADWDQMMNINLKAPFLLTKAAMPHLRKRGGASIVNIGSIEGLASNPGHPAYSASKAGVHGFTAAVAVDHGHEGIRCNAIAPGWINSDLSEVYIDSMVDSARVRRELLAMHPVGRLGEPRDVGNLAVWLASDESAFVTGQISIMDGGRTKKLPLPTS</sequence>
<dbReference type="PANTHER" id="PTHR42879:SF2">
    <property type="entry name" value="3-OXOACYL-[ACYL-CARRIER-PROTEIN] REDUCTASE FABG"/>
    <property type="match status" value="1"/>
</dbReference>
<dbReference type="InterPro" id="IPR036291">
    <property type="entry name" value="NAD(P)-bd_dom_sf"/>
</dbReference>
<accession>A0A330GPG4</accession>
<dbReference type="SUPFAM" id="SSF51735">
    <property type="entry name" value="NAD(P)-binding Rossmann-fold domains"/>
    <property type="match status" value="1"/>
</dbReference>
<dbReference type="Gene3D" id="3.40.50.720">
    <property type="entry name" value="NAD(P)-binding Rossmann-like Domain"/>
    <property type="match status" value="1"/>
</dbReference>
<reference evidence="3" key="1">
    <citation type="submission" date="2018-06" db="EMBL/GenBank/DDBJ databases">
        <authorList>
            <person name="Helene L.C."/>
            <person name="Dall'Agnol R."/>
            <person name="Delamuta J.R."/>
            <person name="Hungria M."/>
        </authorList>
    </citation>
    <scope>NUCLEOTIDE SEQUENCE [LARGE SCALE GENOMIC DNA]</scope>
    <source>
        <strain evidence="3">CNPSo 3140</strain>
    </source>
</reference>
<comment type="similarity">
    <text evidence="1">Belongs to the short-chain dehydrogenases/reductases (SDR) family.</text>
</comment>
<dbReference type="FunFam" id="3.40.50.720:FF:000084">
    <property type="entry name" value="Short-chain dehydrogenase reductase"/>
    <property type="match status" value="1"/>
</dbReference>
<organism evidence="2 3">
    <name type="scientific">Mesorhizobium atlanticum</name>
    <dbReference type="NCBI Taxonomy" id="2233532"/>
    <lineage>
        <taxon>Bacteria</taxon>
        <taxon>Pseudomonadati</taxon>
        <taxon>Pseudomonadota</taxon>
        <taxon>Alphaproteobacteria</taxon>
        <taxon>Hyphomicrobiales</taxon>
        <taxon>Phyllobacteriaceae</taxon>
        <taxon>Mesorhizobium</taxon>
    </lineage>
</organism>
<comment type="caution">
    <text evidence="2">The sequence shown here is derived from an EMBL/GenBank/DDBJ whole genome shotgun (WGS) entry which is preliminary data.</text>
</comment>
<dbReference type="Proteomes" id="UP000251956">
    <property type="component" value="Unassembled WGS sequence"/>
</dbReference>
<dbReference type="InterPro" id="IPR050259">
    <property type="entry name" value="SDR"/>
</dbReference>
<evidence type="ECO:0000256" key="1">
    <source>
        <dbReference type="ARBA" id="ARBA00006484"/>
    </source>
</evidence>
<dbReference type="RefSeq" id="WP_112130227.1">
    <property type="nucleotide sequence ID" value="NZ_QMBQ01000009.1"/>
</dbReference>
<protein>
    <submittedName>
        <fullName evidence="2">Short-chain dehydrogenase</fullName>
    </submittedName>
</protein>
<dbReference type="EMBL" id="QMBQ01000009">
    <property type="protein sequence ID" value="RAZ73024.1"/>
    <property type="molecule type" value="Genomic_DNA"/>
</dbReference>
<dbReference type="InterPro" id="IPR002347">
    <property type="entry name" value="SDR_fam"/>
</dbReference>
<dbReference type="InterPro" id="IPR020904">
    <property type="entry name" value="Sc_DH/Rdtase_CS"/>
</dbReference>
<name>A0A330GPG4_9HYPH</name>
<dbReference type="AlphaFoldDB" id="A0A330GPG4"/>
<evidence type="ECO:0000313" key="2">
    <source>
        <dbReference type="EMBL" id="RAZ73024.1"/>
    </source>
</evidence>
<evidence type="ECO:0000313" key="3">
    <source>
        <dbReference type="Proteomes" id="UP000251956"/>
    </source>
</evidence>
<keyword evidence="3" id="KW-1185">Reference proteome</keyword>